<dbReference type="Gene3D" id="3.40.1190.20">
    <property type="match status" value="1"/>
</dbReference>
<proteinExistence type="predicted"/>
<name>A0ABY5GKU6_9GAMM</name>
<dbReference type="SUPFAM" id="SSF53613">
    <property type="entry name" value="Ribokinase-like"/>
    <property type="match status" value="1"/>
</dbReference>
<organism evidence="4 5">
    <name type="scientific">Photobacterium atrarenae</name>
    <dbReference type="NCBI Taxonomy" id="865757"/>
    <lineage>
        <taxon>Bacteria</taxon>
        <taxon>Pseudomonadati</taxon>
        <taxon>Pseudomonadota</taxon>
        <taxon>Gammaproteobacteria</taxon>
        <taxon>Vibrionales</taxon>
        <taxon>Vibrionaceae</taxon>
        <taxon>Photobacterium</taxon>
    </lineage>
</organism>
<evidence type="ECO:0000259" key="3">
    <source>
        <dbReference type="Pfam" id="PF00294"/>
    </source>
</evidence>
<evidence type="ECO:0000256" key="1">
    <source>
        <dbReference type="ARBA" id="ARBA00022679"/>
    </source>
</evidence>
<dbReference type="Proteomes" id="UP001057998">
    <property type="component" value="Chromosome 2"/>
</dbReference>
<dbReference type="InterPro" id="IPR029056">
    <property type="entry name" value="Ribokinase-like"/>
</dbReference>
<feature type="domain" description="Carbohydrate kinase PfkB" evidence="3">
    <location>
        <begin position="1"/>
        <end position="107"/>
    </location>
</feature>
<dbReference type="PANTHER" id="PTHR10584">
    <property type="entry name" value="SUGAR KINASE"/>
    <property type="match status" value="1"/>
</dbReference>
<dbReference type="RefSeq" id="WP_255391285.1">
    <property type="nucleotide sequence ID" value="NZ_CP101509.1"/>
</dbReference>
<dbReference type="GO" id="GO:0016301">
    <property type="term" value="F:kinase activity"/>
    <property type="evidence" value="ECO:0007669"/>
    <property type="project" value="UniProtKB-KW"/>
</dbReference>
<gene>
    <name evidence="4" type="ORF">NNL38_23410</name>
</gene>
<keyword evidence="5" id="KW-1185">Reference proteome</keyword>
<reference evidence="4" key="1">
    <citation type="submission" date="2022-07" db="EMBL/GenBank/DDBJ databases">
        <title>Genome sequencing of Photobacterium atrarenae GJH2-4.</title>
        <authorList>
            <person name="Park S.-J."/>
        </authorList>
    </citation>
    <scope>NUCLEOTIDE SEQUENCE</scope>
    <source>
        <strain evidence="4">GJH2-4</strain>
    </source>
</reference>
<dbReference type="PROSITE" id="PS00584">
    <property type="entry name" value="PFKB_KINASES_2"/>
    <property type="match status" value="1"/>
</dbReference>
<feature type="domain" description="Carbohydrate kinase PfkB" evidence="3">
    <location>
        <begin position="191"/>
        <end position="268"/>
    </location>
</feature>
<dbReference type="InterPro" id="IPR002173">
    <property type="entry name" value="Carboh/pur_kinase_PfkB_CS"/>
</dbReference>
<dbReference type="Pfam" id="PF00294">
    <property type="entry name" value="PfkB"/>
    <property type="match status" value="2"/>
</dbReference>
<keyword evidence="2 4" id="KW-0418">Kinase</keyword>
<evidence type="ECO:0000313" key="5">
    <source>
        <dbReference type="Proteomes" id="UP001057998"/>
    </source>
</evidence>
<accession>A0ABY5GKU6</accession>
<sequence>MANIMLVANLNCDRVLTLDKPLSTGGRHHYQDGGRRLGGGGANTGLGLIWAGHHVALVSQVGKDETADWLLAEASLQGLNCSLLHRHDMATPELLLVMTPDGERTIIRPHRPPFILGSPPDFTRWDVLYFNSSAQGCEAWAQAAMPHCLVVAQLAKDERVRPSHVLITSKDDWQGRSDLSPWQYARQIAGESLQYFVVTDGANGAVAYSEEAEVVIPAVPAEVVDTTGAGDAFAAGLIHALISQSSIQPALEEGAKWAACAVSTSSSTPGEALKQQLSLSLSSGN</sequence>
<keyword evidence="1" id="KW-0808">Transferase</keyword>
<dbReference type="PANTHER" id="PTHR10584:SF166">
    <property type="entry name" value="RIBOKINASE"/>
    <property type="match status" value="1"/>
</dbReference>
<dbReference type="EMBL" id="CP101509">
    <property type="protein sequence ID" value="UTV29948.1"/>
    <property type="molecule type" value="Genomic_DNA"/>
</dbReference>
<evidence type="ECO:0000313" key="4">
    <source>
        <dbReference type="EMBL" id="UTV29948.1"/>
    </source>
</evidence>
<dbReference type="InterPro" id="IPR011611">
    <property type="entry name" value="PfkB_dom"/>
</dbReference>
<evidence type="ECO:0000256" key="2">
    <source>
        <dbReference type="ARBA" id="ARBA00022777"/>
    </source>
</evidence>
<protein>
    <submittedName>
        <fullName evidence="4">PfkB family carbohydrate kinase</fullName>
    </submittedName>
</protein>